<dbReference type="GO" id="GO:0006412">
    <property type="term" value="P:translation"/>
    <property type="evidence" value="ECO:0007669"/>
    <property type="project" value="UniProtKB-UniRule"/>
</dbReference>
<dbReference type="FunFam" id="3.30.1490.10:FF:000001">
    <property type="entry name" value="30S ribosomal protein S8"/>
    <property type="match status" value="1"/>
</dbReference>
<evidence type="ECO:0000313" key="11">
    <source>
        <dbReference type="Proteomes" id="UP000196475"/>
    </source>
</evidence>
<dbReference type="EMBL" id="LZRT01000067">
    <property type="protein sequence ID" value="OUM87976.1"/>
    <property type="molecule type" value="Genomic_DNA"/>
</dbReference>
<accession>A0A1Y3PPC5</accession>
<dbReference type="PANTHER" id="PTHR11758">
    <property type="entry name" value="40S RIBOSOMAL PROTEIN S15A"/>
    <property type="match status" value="1"/>
</dbReference>
<dbReference type="NCBIfam" id="NF001109">
    <property type="entry name" value="PRK00136.1"/>
    <property type="match status" value="1"/>
</dbReference>
<dbReference type="GO" id="GO:0003735">
    <property type="term" value="F:structural constituent of ribosome"/>
    <property type="evidence" value="ECO:0007669"/>
    <property type="project" value="InterPro"/>
</dbReference>
<comment type="caution">
    <text evidence="10">The sequence shown here is derived from an EMBL/GenBank/DDBJ whole genome shotgun (WGS) entry which is preliminary data.</text>
</comment>
<protein>
    <recommendedName>
        <fullName evidence="6 8">Small ribosomal subunit protein uS8</fullName>
    </recommendedName>
</protein>
<evidence type="ECO:0000256" key="8">
    <source>
        <dbReference type="HAMAP-Rule" id="MF_01302"/>
    </source>
</evidence>
<gene>
    <name evidence="8" type="primary">rpsH</name>
    <name evidence="10" type="ORF">BAA01_11125</name>
</gene>
<dbReference type="GO" id="GO:1990904">
    <property type="term" value="C:ribonucleoprotein complex"/>
    <property type="evidence" value="ECO:0007669"/>
    <property type="project" value="UniProtKB-KW"/>
</dbReference>
<comment type="function">
    <text evidence="8">One of the primary rRNA binding proteins, it binds directly to 16S rRNA central domain where it helps coordinate assembly of the platform of the 30S subunit.</text>
</comment>
<comment type="subunit">
    <text evidence="7 8">Part of the 30S ribosomal subunit. Contacts proteins S5 and S12.</text>
</comment>
<keyword evidence="2 8" id="KW-0699">rRNA-binding</keyword>
<organism evidence="10 11">
    <name type="scientific">Bacillus thermozeamaize</name>
    <dbReference type="NCBI Taxonomy" id="230954"/>
    <lineage>
        <taxon>Bacteria</taxon>
        <taxon>Bacillati</taxon>
        <taxon>Bacillota</taxon>
        <taxon>Bacilli</taxon>
        <taxon>Bacillales</taxon>
        <taxon>Bacillaceae</taxon>
        <taxon>Bacillus</taxon>
    </lineage>
</organism>
<comment type="similarity">
    <text evidence="1 8 9">Belongs to the universal ribosomal protein uS8 family.</text>
</comment>
<keyword evidence="5 8" id="KW-0687">Ribonucleoprotein</keyword>
<evidence type="ECO:0000256" key="5">
    <source>
        <dbReference type="ARBA" id="ARBA00023274"/>
    </source>
</evidence>
<dbReference type="Proteomes" id="UP000196475">
    <property type="component" value="Unassembled WGS sequence"/>
</dbReference>
<dbReference type="AlphaFoldDB" id="A0A1Y3PPC5"/>
<dbReference type="SUPFAM" id="SSF56047">
    <property type="entry name" value="Ribosomal protein S8"/>
    <property type="match status" value="1"/>
</dbReference>
<dbReference type="Gene3D" id="3.30.1370.30">
    <property type="match status" value="1"/>
</dbReference>
<proteinExistence type="inferred from homology"/>
<dbReference type="InterPro" id="IPR047863">
    <property type="entry name" value="Ribosomal_uS8_CS"/>
</dbReference>
<dbReference type="Pfam" id="PF00410">
    <property type="entry name" value="Ribosomal_S8"/>
    <property type="match status" value="1"/>
</dbReference>
<dbReference type="PROSITE" id="PS00053">
    <property type="entry name" value="RIBOSOMAL_S8"/>
    <property type="match status" value="1"/>
</dbReference>
<dbReference type="GO" id="GO:0005840">
    <property type="term" value="C:ribosome"/>
    <property type="evidence" value="ECO:0007669"/>
    <property type="project" value="UniProtKB-KW"/>
</dbReference>
<dbReference type="FunFam" id="3.30.1370.30:FF:000002">
    <property type="entry name" value="30S ribosomal protein S8"/>
    <property type="match status" value="1"/>
</dbReference>
<evidence type="ECO:0000256" key="6">
    <source>
        <dbReference type="ARBA" id="ARBA00035258"/>
    </source>
</evidence>
<evidence type="ECO:0000256" key="1">
    <source>
        <dbReference type="ARBA" id="ARBA00006471"/>
    </source>
</evidence>
<name>A0A1Y3PPC5_9BACI</name>
<dbReference type="InterPro" id="IPR035987">
    <property type="entry name" value="Ribosomal_uS8_sf"/>
</dbReference>
<reference evidence="11" key="1">
    <citation type="submission" date="2016-06" db="EMBL/GenBank/DDBJ databases">
        <authorList>
            <person name="Nascimento L."/>
            <person name="Pereira R.V."/>
            <person name="Martins L.F."/>
            <person name="Quaggio R.B."/>
            <person name="Silva A.M."/>
            <person name="Setubal J.C."/>
        </authorList>
    </citation>
    <scope>NUCLEOTIDE SEQUENCE [LARGE SCALE GENOMIC DNA]</scope>
</reference>
<evidence type="ECO:0000256" key="7">
    <source>
        <dbReference type="ARBA" id="ARBA00046740"/>
    </source>
</evidence>
<evidence type="ECO:0000256" key="3">
    <source>
        <dbReference type="ARBA" id="ARBA00022884"/>
    </source>
</evidence>
<dbReference type="Gene3D" id="3.30.1490.10">
    <property type="match status" value="1"/>
</dbReference>
<keyword evidence="3 8" id="KW-0694">RNA-binding</keyword>
<dbReference type="InterPro" id="IPR000630">
    <property type="entry name" value="Ribosomal_uS8"/>
</dbReference>
<evidence type="ECO:0000256" key="2">
    <source>
        <dbReference type="ARBA" id="ARBA00022730"/>
    </source>
</evidence>
<keyword evidence="4 8" id="KW-0689">Ribosomal protein</keyword>
<dbReference type="GO" id="GO:0005737">
    <property type="term" value="C:cytoplasm"/>
    <property type="evidence" value="ECO:0007669"/>
    <property type="project" value="UniProtKB-ARBA"/>
</dbReference>
<dbReference type="GO" id="GO:0019843">
    <property type="term" value="F:rRNA binding"/>
    <property type="evidence" value="ECO:0007669"/>
    <property type="project" value="UniProtKB-UniRule"/>
</dbReference>
<evidence type="ECO:0000256" key="4">
    <source>
        <dbReference type="ARBA" id="ARBA00022980"/>
    </source>
</evidence>
<sequence>MSMTDPIADMLTRIRNAVLVRHEKVEIPASKMKRRIAEILKEEGFIKDAEFIDDGKQGIIRIFLKYGPNNEPVITGLKRISKPGLRVYAKHEELPRVLRGLGIAIISTSQGVMTDKQARRAGIGGEVICYIW</sequence>
<evidence type="ECO:0000256" key="9">
    <source>
        <dbReference type="RuleBase" id="RU003660"/>
    </source>
</evidence>
<dbReference type="HAMAP" id="MF_01302_B">
    <property type="entry name" value="Ribosomal_uS8_B"/>
    <property type="match status" value="1"/>
</dbReference>
<evidence type="ECO:0000313" key="10">
    <source>
        <dbReference type="EMBL" id="OUM87976.1"/>
    </source>
</evidence>